<reference evidence="6" key="1">
    <citation type="journal article" date="2019" name="Int. J. Syst. Evol. Microbiol.">
        <title>The Global Catalogue of Microorganisms (GCM) 10K type strain sequencing project: providing services to taxonomists for standard genome sequencing and annotation.</title>
        <authorList>
            <consortium name="The Broad Institute Genomics Platform"/>
            <consortium name="The Broad Institute Genome Sequencing Center for Infectious Disease"/>
            <person name="Wu L."/>
            <person name="Ma J."/>
        </authorList>
    </citation>
    <scope>NUCLEOTIDE SEQUENCE [LARGE SCALE GENOMIC DNA]</scope>
    <source>
        <strain evidence="6">JCM 18063</strain>
    </source>
</reference>
<dbReference type="PANTHER" id="PTHR11364:SF27">
    <property type="entry name" value="SULFURTRANSFERASE"/>
    <property type="match status" value="1"/>
</dbReference>
<dbReference type="Gene3D" id="3.40.250.10">
    <property type="entry name" value="Rhodanese-like domain"/>
    <property type="match status" value="2"/>
</dbReference>
<dbReference type="SUPFAM" id="SSF52821">
    <property type="entry name" value="Rhodanese/Cell cycle control phosphatase"/>
    <property type="match status" value="2"/>
</dbReference>
<evidence type="ECO:0000313" key="6">
    <source>
        <dbReference type="Proteomes" id="UP001500956"/>
    </source>
</evidence>
<evidence type="ECO:0000256" key="3">
    <source>
        <dbReference type="SAM" id="MobiDB-lite"/>
    </source>
</evidence>
<evidence type="ECO:0000256" key="2">
    <source>
        <dbReference type="ARBA" id="ARBA00022737"/>
    </source>
</evidence>
<sequence>MTDGSPSARDAVLVDAATLAADLQLGGLDDPAGGAPVLLDVRWALGRSDGRDRYEEGHLPGAVYVDLDTELAAAPDPAEGRHPLPGAAAFQAAARGWGVCTDSRVVVYDAVGGTSAARAWWLLRWFGHDAVRILDGGLDAWVRGGFPLESGATRRERGDVVVRPGHLPVLDADGAADWTDDGGVLLDARAAERYRGEVEPVDPRAGHVPGAVSAPTTANLSDDGTFRSAEELTRRFAELGATGRAPVGVYCGSGVTAAHEVAALASIGVEAALYPGSWSQWSNDPSRPAATG</sequence>
<dbReference type="InterPro" id="IPR036873">
    <property type="entry name" value="Rhodanese-like_dom_sf"/>
</dbReference>
<dbReference type="RefSeq" id="WP_172152766.1">
    <property type="nucleotide sequence ID" value="NZ_BAABID010000018.1"/>
</dbReference>
<dbReference type="EMBL" id="BAABID010000018">
    <property type="protein sequence ID" value="GAA4735963.1"/>
    <property type="molecule type" value="Genomic_DNA"/>
</dbReference>
<protein>
    <submittedName>
        <fullName evidence="5">Sulfurtransferase</fullName>
    </submittedName>
</protein>
<dbReference type="Pfam" id="PF00581">
    <property type="entry name" value="Rhodanese"/>
    <property type="match status" value="2"/>
</dbReference>
<dbReference type="InterPro" id="IPR001307">
    <property type="entry name" value="Thiosulphate_STrfase_CS"/>
</dbReference>
<dbReference type="PANTHER" id="PTHR11364">
    <property type="entry name" value="THIOSULFATE SULFERTANSFERASE"/>
    <property type="match status" value="1"/>
</dbReference>
<dbReference type="PROSITE" id="PS50206">
    <property type="entry name" value="RHODANESE_3"/>
    <property type="match status" value="2"/>
</dbReference>
<keyword evidence="2" id="KW-0677">Repeat</keyword>
<keyword evidence="1" id="KW-0808">Transferase</keyword>
<accession>A0ABP8YPD2</accession>
<dbReference type="Proteomes" id="UP001500956">
    <property type="component" value="Unassembled WGS sequence"/>
</dbReference>
<evidence type="ECO:0000259" key="4">
    <source>
        <dbReference type="PROSITE" id="PS50206"/>
    </source>
</evidence>
<feature type="domain" description="Rhodanese" evidence="4">
    <location>
        <begin position="32"/>
        <end position="150"/>
    </location>
</feature>
<dbReference type="PROSITE" id="PS00380">
    <property type="entry name" value="RHODANESE_1"/>
    <property type="match status" value="1"/>
</dbReference>
<proteinExistence type="predicted"/>
<dbReference type="InterPro" id="IPR045078">
    <property type="entry name" value="TST/MPST-like"/>
</dbReference>
<comment type="caution">
    <text evidence="5">The sequence shown here is derived from an EMBL/GenBank/DDBJ whole genome shotgun (WGS) entry which is preliminary data.</text>
</comment>
<keyword evidence="6" id="KW-1185">Reference proteome</keyword>
<dbReference type="CDD" id="cd01449">
    <property type="entry name" value="TST_Repeat_2"/>
    <property type="match status" value="1"/>
</dbReference>
<dbReference type="CDD" id="cd01448">
    <property type="entry name" value="TST_Repeat_1"/>
    <property type="match status" value="1"/>
</dbReference>
<name>A0ABP8YPD2_9MICO</name>
<evidence type="ECO:0000256" key="1">
    <source>
        <dbReference type="ARBA" id="ARBA00022679"/>
    </source>
</evidence>
<organism evidence="5 6">
    <name type="scientific">Isoptericola chiayiensis</name>
    <dbReference type="NCBI Taxonomy" id="579446"/>
    <lineage>
        <taxon>Bacteria</taxon>
        <taxon>Bacillati</taxon>
        <taxon>Actinomycetota</taxon>
        <taxon>Actinomycetes</taxon>
        <taxon>Micrococcales</taxon>
        <taxon>Promicromonosporaceae</taxon>
        <taxon>Isoptericola</taxon>
    </lineage>
</organism>
<evidence type="ECO:0000313" key="5">
    <source>
        <dbReference type="EMBL" id="GAA4735963.1"/>
    </source>
</evidence>
<feature type="region of interest" description="Disordered" evidence="3">
    <location>
        <begin position="200"/>
        <end position="223"/>
    </location>
</feature>
<gene>
    <name evidence="5" type="ORF">GCM10023216_31320</name>
</gene>
<dbReference type="SMART" id="SM00450">
    <property type="entry name" value="RHOD"/>
    <property type="match status" value="2"/>
</dbReference>
<feature type="domain" description="Rhodanese" evidence="4">
    <location>
        <begin position="179"/>
        <end position="290"/>
    </location>
</feature>
<dbReference type="InterPro" id="IPR001763">
    <property type="entry name" value="Rhodanese-like_dom"/>
</dbReference>